<evidence type="ECO:0000313" key="1">
    <source>
        <dbReference type="EMBL" id="MDR6943910.1"/>
    </source>
</evidence>
<dbReference type="InterPro" id="IPR036188">
    <property type="entry name" value="FAD/NAD-bd_sf"/>
</dbReference>
<accession>A0ABU1TFD6</accession>
<dbReference type="Gene3D" id="3.50.50.60">
    <property type="entry name" value="FAD/NAD(P)-binding domain"/>
    <property type="match status" value="2"/>
</dbReference>
<name>A0ABU1TFD6_9SPHI</name>
<reference evidence="1 2" key="1">
    <citation type="submission" date="2023-07" db="EMBL/GenBank/DDBJ databases">
        <title>Sorghum-associated microbial communities from plants grown in Nebraska, USA.</title>
        <authorList>
            <person name="Schachtman D."/>
        </authorList>
    </citation>
    <scope>NUCLEOTIDE SEQUENCE [LARGE SCALE GENOMIC DNA]</scope>
    <source>
        <strain evidence="1 2">3262</strain>
    </source>
</reference>
<organism evidence="1 2">
    <name type="scientific">Mucilaginibacter pocheonensis</name>
    <dbReference type="NCBI Taxonomy" id="398050"/>
    <lineage>
        <taxon>Bacteria</taxon>
        <taxon>Pseudomonadati</taxon>
        <taxon>Bacteroidota</taxon>
        <taxon>Sphingobacteriia</taxon>
        <taxon>Sphingobacteriales</taxon>
        <taxon>Sphingobacteriaceae</taxon>
        <taxon>Mucilaginibacter</taxon>
    </lineage>
</organism>
<comment type="caution">
    <text evidence="1">The sequence shown here is derived from an EMBL/GenBank/DDBJ whole genome shotgun (WGS) entry which is preliminary data.</text>
</comment>
<proteinExistence type="predicted"/>
<dbReference type="EMBL" id="JAVDUU010000003">
    <property type="protein sequence ID" value="MDR6943910.1"/>
    <property type="molecule type" value="Genomic_DNA"/>
</dbReference>
<sequence>MTGFFVAIGHQPTTEVFGGMLDMHETGYTIAGSTTTSKIAKTIETDLIAN</sequence>
<evidence type="ECO:0000313" key="2">
    <source>
        <dbReference type="Proteomes" id="UP001247620"/>
    </source>
</evidence>
<gene>
    <name evidence="1" type="ORF">J2W55_003763</name>
</gene>
<keyword evidence="2" id="KW-1185">Reference proteome</keyword>
<protein>
    <submittedName>
        <fullName evidence="1">Thioredoxin reductase</fullName>
    </submittedName>
</protein>
<dbReference type="Proteomes" id="UP001247620">
    <property type="component" value="Unassembled WGS sequence"/>
</dbReference>
<dbReference type="RefSeq" id="WP_310098966.1">
    <property type="nucleotide sequence ID" value="NZ_JAVDUU010000003.1"/>
</dbReference>